<dbReference type="InterPro" id="IPR024370">
    <property type="entry name" value="PBP_domain"/>
</dbReference>
<comment type="caution">
    <text evidence="4">The sequence shown here is derived from an EMBL/GenBank/DDBJ whole genome shotgun (WGS) entry which is preliminary data.</text>
</comment>
<reference evidence="4 5" key="1">
    <citation type="submission" date="2017-03" db="EMBL/GenBank/DDBJ databases">
        <title>Draft genome sequence of Streptomyces scabrisporus NF3, endophyte isolated from Amphipterygium adstringens.</title>
        <authorList>
            <person name="Vazquez M."/>
            <person name="Ceapa C.D."/>
            <person name="Rodriguez Luna D."/>
            <person name="Sanchez Esquivel S."/>
        </authorList>
    </citation>
    <scope>NUCLEOTIDE SEQUENCE [LARGE SCALE GENOMIC DNA]</scope>
    <source>
        <strain evidence="4 5">NF3</strain>
    </source>
</reference>
<protein>
    <recommendedName>
        <fullName evidence="3">PBP domain-containing protein</fullName>
    </recommendedName>
</protein>
<dbReference type="Pfam" id="PF12849">
    <property type="entry name" value="PBP_like_2"/>
    <property type="match status" value="1"/>
</dbReference>
<sequence>MGCGSWKRVANRSDRSSDGRRSSRKPLPGDNQSAAPGRLSATETTGAEGVRQTSCPCRTGAAVSGFRYRRGPFVSAPCAARCRFPAGHPTTIGPPAALSASATAGRRPANAKRELRLRMSSVFSMRKTATVLGTVGAAMALVVGANASANANTYVNAGSDTLQNVTQALTTEYAANVDPDGNDWVTVNAGIAAGGINTGKAECNTQYGAGTGHAWPNGSGDGIKALLDQRAGTNAKCLDFARSSRGPKTGTAETTLTFERVAGDAVTWATKKAGAPTNLTRTQLQDIYHCNITNWNQIPGSTVSGVIQKHIPQAGSGTRSEFQDKVLGFDPTAASNGACAATVIQTAQENRGDAPQITSTDAIIAYSAAAYGEQTTPASGVTNHTNGFKLGNIDSKAPNATGFVGNRSVYFVYDPQNGTAANANVVAFINWAKNPAQRPIWNTFGFAV</sequence>
<evidence type="ECO:0000256" key="1">
    <source>
        <dbReference type="ARBA" id="ARBA00022729"/>
    </source>
</evidence>
<evidence type="ECO:0000256" key="2">
    <source>
        <dbReference type="SAM" id="MobiDB-lite"/>
    </source>
</evidence>
<dbReference type="PANTHER" id="PTHR30570:SF1">
    <property type="entry name" value="PHOSPHATE-BINDING PROTEIN PSTS"/>
    <property type="match status" value="1"/>
</dbReference>
<keyword evidence="1" id="KW-0732">Signal</keyword>
<dbReference type="PANTHER" id="PTHR30570">
    <property type="entry name" value="PERIPLASMIC PHOSPHATE BINDING COMPONENT OF PHOSPHATE ABC TRANSPORTER"/>
    <property type="match status" value="1"/>
</dbReference>
<feature type="compositionally biased region" description="Basic and acidic residues" evidence="2">
    <location>
        <begin position="11"/>
        <end position="21"/>
    </location>
</feature>
<accession>A0A1T3NUZ2</accession>
<gene>
    <name evidence="4" type="ORF">B4N89_06610</name>
</gene>
<evidence type="ECO:0000313" key="4">
    <source>
        <dbReference type="EMBL" id="OPC80673.1"/>
    </source>
</evidence>
<feature type="domain" description="PBP" evidence="3">
    <location>
        <begin position="216"/>
        <end position="431"/>
    </location>
</feature>
<evidence type="ECO:0000259" key="3">
    <source>
        <dbReference type="Pfam" id="PF12849"/>
    </source>
</evidence>
<dbReference type="SUPFAM" id="SSF53850">
    <property type="entry name" value="Periplasmic binding protein-like II"/>
    <property type="match status" value="1"/>
</dbReference>
<name>A0A1T3NUZ2_9ACTN</name>
<dbReference type="STRING" id="159449.B4N89_06610"/>
<dbReference type="InterPro" id="IPR050811">
    <property type="entry name" value="Phosphate_ABC_transporter"/>
</dbReference>
<feature type="region of interest" description="Disordered" evidence="2">
    <location>
        <begin position="1"/>
        <end position="53"/>
    </location>
</feature>
<keyword evidence="5" id="KW-1185">Reference proteome</keyword>
<dbReference type="EMBL" id="MWQN01000001">
    <property type="protein sequence ID" value="OPC80673.1"/>
    <property type="molecule type" value="Genomic_DNA"/>
</dbReference>
<proteinExistence type="predicted"/>
<dbReference type="Gene3D" id="3.40.190.10">
    <property type="entry name" value="Periplasmic binding protein-like II"/>
    <property type="match status" value="2"/>
</dbReference>
<dbReference type="AlphaFoldDB" id="A0A1T3NUZ2"/>
<evidence type="ECO:0000313" key="5">
    <source>
        <dbReference type="Proteomes" id="UP000190037"/>
    </source>
</evidence>
<organism evidence="4 5">
    <name type="scientific">Embleya scabrispora</name>
    <dbReference type="NCBI Taxonomy" id="159449"/>
    <lineage>
        <taxon>Bacteria</taxon>
        <taxon>Bacillati</taxon>
        <taxon>Actinomycetota</taxon>
        <taxon>Actinomycetes</taxon>
        <taxon>Kitasatosporales</taxon>
        <taxon>Streptomycetaceae</taxon>
        <taxon>Embleya</taxon>
    </lineage>
</organism>
<feature type="compositionally biased region" description="Polar residues" evidence="2">
    <location>
        <begin position="41"/>
        <end position="53"/>
    </location>
</feature>
<dbReference type="Proteomes" id="UP000190037">
    <property type="component" value="Unassembled WGS sequence"/>
</dbReference>